<dbReference type="InterPro" id="IPR003959">
    <property type="entry name" value="ATPase_AAA_core"/>
</dbReference>
<dbReference type="Gene3D" id="3.40.50.300">
    <property type="entry name" value="P-loop containing nucleotide triphosphate hydrolases"/>
    <property type="match status" value="1"/>
</dbReference>
<accession>K3WXY1</accession>
<dbReference type="SUPFAM" id="SSF52540">
    <property type="entry name" value="P-loop containing nucleoside triphosphate hydrolases"/>
    <property type="match status" value="1"/>
</dbReference>
<dbReference type="EMBL" id="GL376624">
    <property type="status" value="NOT_ANNOTATED_CDS"/>
    <property type="molecule type" value="Genomic_DNA"/>
</dbReference>
<dbReference type="OMA" id="RIDAFIH"/>
<dbReference type="PANTHER" id="PTHR23070">
    <property type="entry name" value="BCS1 AAA-TYPE ATPASE"/>
    <property type="match status" value="1"/>
</dbReference>
<reference evidence="3" key="1">
    <citation type="journal article" date="2010" name="Genome Biol.">
        <title>Genome sequence of the necrotrophic plant pathogen Pythium ultimum reveals original pathogenicity mechanisms and effector repertoire.</title>
        <authorList>
            <person name="Levesque C.A."/>
            <person name="Brouwer H."/>
            <person name="Cano L."/>
            <person name="Hamilton J.P."/>
            <person name="Holt C."/>
            <person name="Huitema E."/>
            <person name="Raffaele S."/>
            <person name="Robideau G.P."/>
            <person name="Thines M."/>
            <person name="Win J."/>
            <person name="Zerillo M.M."/>
            <person name="Beakes G.W."/>
            <person name="Boore J.L."/>
            <person name="Busam D."/>
            <person name="Dumas B."/>
            <person name="Ferriera S."/>
            <person name="Fuerstenberg S.I."/>
            <person name="Gachon C.M."/>
            <person name="Gaulin E."/>
            <person name="Govers F."/>
            <person name="Grenville-Briggs L."/>
            <person name="Horner N."/>
            <person name="Hostetler J."/>
            <person name="Jiang R.H."/>
            <person name="Johnson J."/>
            <person name="Krajaejun T."/>
            <person name="Lin H."/>
            <person name="Meijer H.J."/>
            <person name="Moore B."/>
            <person name="Morris P."/>
            <person name="Phuntmart V."/>
            <person name="Puiu D."/>
            <person name="Shetty J."/>
            <person name="Stajich J.E."/>
            <person name="Tripathy S."/>
            <person name="Wawra S."/>
            <person name="van West P."/>
            <person name="Whitty B.R."/>
            <person name="Coutinho P.M."/>
            <person name="Henrissat B."/>
            <person name="Martin F."/>
            <person name="Thomas P.D."/>
            <person name="Tyler B.M."/>
            <person name="De Vries R.P."/>
            <person name="Kamoun S."/>
            <person name="Yandell M."/>
            <person name="Tisserat N."/>
            <person name="Buell C.R."/>
        </authorList>
    </citation>
    <scope>NUCLEOTIDE SEQUENCE</scope>
    <source>
        <strain evidence="3">DAOM:BR144</strain>
    </source>
</reference>
<dbReference type="AlphaFoldDB" id="K3WXY1"/>
<organism evidence="2 3">
    <name type="scientific">Globisporangium ultimum (strain ATCC 200006 / CBS 805.95 / DAOM BR144)</name>
    <name type="common">Pythium ultimum</name>
    <dbReference type="NCBI Taxonomy" id="431595"/>
    <lineage>
        <taxon>Eukaryota</taxon>
        <taxon>Sar</taxon>
        <taxon>Stramenopiles</taxon>
        <taxon>Oomycota</taxon>
        <taxon>Peronosporomycetes</taxon>
        <taxon>Pythiales</taxon>
        <taxon>Pythiaceae</taxon>
        <taxon>Globisporangium</taxon>
    </lineage>
</organism>
<proteinExistence type="predicted"/>
<dbReference type="Proteomes" id="UP000019132">
    <property type="component" value="Unassembled WGS sequence"/>
</dbReference>
<dbReference type="HOGENOM" id="CLU_710762_0_0_1"/>
<keyword evidence="3" id="KW-1185">Reference proteome</keyword>
<dbReference type="GO" id="GO:0016887">
    <property type="term" value="F:ATP hydrolysis activity"/>
    <property type="evidence" value="ECO:0007669"/>
    <property type="project" value="InterPro"/>
</dbReference>
<dbReference type="InterPro" id="IPR050747">
    <property type="entry name" value="Mitochondrial_chaperone_BCS1"/>
</dbReference>
<dbReference type="Pfam" id="PF00004">
    <property type="entry name" value="AAA"/>
    <property type="match status" value="1"/>
</dbReference>
<evidence type="ECO:0000313" key="3">
    <source>
        <dbReference type="Proteomes" id="UP000019132"/>
    </source>
</evidence>
<reference evidence="3" key="2">
    <citation type="submission" date="2010-04" db="EMBL/GenBank/DDBJ databases">
        <authorList>
            <person name="Buell R."/>
            <person name="Hamilton J."/>
            <person name="Hostetler J."/>
        </authorList>
    </citation>
    <scope>NUCLEOTIDE SEQUENCE [LARGE SCALE GENOMIC DNA]</scope>
    <source>
        <strain evidence="3">DAOM:BR144</strain>
    </source>
</reference>
<dbReference type="GO" id="GO:0005524">
    <property type="term" value="F:ATP binding"/>
    <property type="evidence" value="ECO:0007669"/>
    <property type="project" value="InterPro"/>
</dbReference>
<dbReference type="eggNOG" id="KOG0743">
    <property type="taxonomic scope" value="Eukaryota"/>
</dbReference>
<sequence>MQSAALEFGVISTLRTGHAVYDLMICMAVPAVIQAVINSGKDTLEVVGVVRNYVRDLVFAKKYVTHVVETTEHRGKYGLLWRDSKDGRRNELLQKAILLYLTEYLNLSTTSACVQLLERPSMKQKLIDDHIPGLETEKQKRILALLTQKDAKGIPEVAKLGAGRLPQLLQWVNVGNGVEFMNEMKLTSLDSSSSVDEIKEIFLFRSSAPDGAARIDAFIHKAFEFYRETENKKFKDDTARYMYVHSDEKPPKSDADDETKVDAPYHKRYALGDDKTFDNVFFSEKQQLIKLIDNFVNKTGKFAISGFPYKLGLLLYGPPGTGKTSLIKAVAQYTGRHIVNISLSKIKTNQELMDAMFDLRYAVDGLDLPTLTARHLWLRLERQTGELKQ</sequence>
<feature type="domain" description="ATPase AAA-type core" evidence="1">
    <location>
        <begin position="313"/>
        <end position="347"/>
    </location>
</feature>
<reference evidence="2" key="3">
    <citation type="submission" date="2015-02" db="UniProtKB">
        <authorList>
            <consortium name="EnsemblProtists"/>
        </authorList>
    </citation>
    <scope>IDENTIFICATION</scope>
    <source>
        <strain evidence="2">DAOM BR144</strain>
    </source>
</reference>
<evidence type="ECO:0000313" key="2">
    <source>
        <dbReference type="EnsemblProtists" id="PYU1_T009829"/>
    </source>
</evidence>
<protein>
    <recommendedName>
        <fullName evidence="1">ATPase AAA-type core domain-containing protein</fullName>
    </recommendedName>
</protein>
<dbReference type="VEuPathDB" id="FungiDB:PYU1_G009811"/>
<dbReference type="InParanoid" id="K3WXY1"/>
<dbReference type="STRING" id="431595.K3WXY1"/>
<evidence type="ECO:0000259" key="1">
    <source>
        <dbReference type="Pfam" id="PF00004"/>
    </source>
</evidence>
<dbReference type="InterPro" id="IPR027417">
    <property type="entry name" value="P-loop_NTPase"/>
</dbReference>
<dbReference type="EnsemblProtists" id="PYU1_T009829">
    <property type="protein sequence ID" value="PYU1_T009829"/>
    <property type="gene ID" value="PYU1_G009811"/>
</dbReference>
<name>K3WXY1_GLOUD</name>